<evidence type="ECO:0000256" key="5">
    <source>
        <dbReference type="ARBA" id="ARBA00022741"/>
    </source>
</evidence>
<keyword evidence="3" id="KW-0820">tRNA-binding</keyword>
<name>A0ABY6L2E9_9ARAC</name>
<dbReference type="PANTHER" id="PTHR11777:SF9">
    <property type="entry name" value="ALANINE--TRNA LIGASE, CYTOPLASMIC"/>
    <property type="match status" value="1"/>
</dbReference>
<keyword evidence="7" id="KW-0694">RNA-binding</keyword>
<dbReference type="Gene3D" id="3.30.930.10">
    <property type="entry name" value="Bira Bifunctional Protein, Domain 2"/>
    <property type="match status" value="1"/>
</dbReference>
<evidence type="ECO:0000256" key="7">
    <source>
        <dbReference type="ARBA" id="ARBA00022884"/>
    </source>
</evidence>
<evidence type="ECO:0000256" key="1">
    <source>
        <dbReference type="ARBA" id="ARBA00008226"/>
    </source>
</evidence>
<keyword evidence="8" id="KW-0648">Protein biosynthesis</keyword>
<feature type="non-terminal residue" evidence="11">
    <location>
        <position position="165"/>
    </location>
</feature>
<evidence type="ECO:0000313" key="11">
    <source>
        <dbReference type="EMBL" id="UYV75311.1"/>
    </source>
</evidence>
<reference evidence="11 12" key="1">
    <citation type="submission" date="2022-01" db="EMBL/GenBank/DDBJ databases">
        <title>A chromosomal length assembly of Cordylochernes scorpioides.</title>
        <authorList>
            <person name="Zeh D."/>
            <person name="Zeh J."/>
        </authorList>
    </citation>
    <scope>NUCLEOTIDE SEQUENCE [LARGE SCALE GENOMIC DNA]</scope>
    <source>
        <strain evidence="11">IN4F17</strain>
        <tissue evidence="11">Whole Body</tissue>
    </source>
</reference>
<dbReference type="InterPro" id="IPR050058">
    <property type="entry name" value="Ala-tRNA_ligase"/>
</dbReference>
<protein>
    <recommendedName>
        <fullName evidence="2">alanine--tRNA ligase</fullName>
        <ecNumber evidence="2">6.1.1.7</ecNumber>
    </recommendedName>
</protein>
<evidence type="ECO:0000259" key="10">
    <source>
        <dbReference type="PROSITE" id="PS50860"/>
    </source>
</evidence>
<dbReference type="InterPro" id="IPR018165">
    <property type="entry name" value="Ala-tRNA-synth_IIc_core"/>
</dbReference>
<evidence type="ECO:0000256" key="6">
    <source>
        <dbReference type="ARBA" id="ARBA00022840"/>
    </source>
</evidence>
<evidence type="ECO:0000256" key="9">
    <source>
        <dbReference type="ARBA" id="ARBA00023146"/>
    </source>
</evidence>
<dbReference type="InterPro" id="IPR002318">
    <property type="entry name" value="Ala-tRNA-lgiase_IIc"/>
</dbReference>
<feature type="domain" description="Alanyl-transfer RNA synthetases family profile" evidence="10">
    <location>
        <begin position="6"/>
        <end position="165"/>
    </location>
</feature>
<evidence type="ECO:0000256" key="4">
    <source>
        <dbReference type="ARBA" id="ARBA00022598"/>
    </source>
</evidence>
<sequence length="165" mass="18674">MASEYKACMLAWTLLRDRLQIPANRLYVTYFQGDPDLGLEPDWECRDIWLKLGLPNSHVLGSGLKDNFWEMAKTGPCGPCTEIHFDHVGGPGRSAFVNKGLKDLVEIWNLVFIQYNRQPDGSLAPLSSRYVDTGMGLERLCAVLNGSTSNYDTDLFQPIFQHIHR</sequence>
<dbReference type="InterPro" id="IPR018164">
    <property type="entry name" value="Ala-tRNA-synth_IIc_N"/>
</dbReference>
<keyword evidence="12" id="KW-1185">Reference proteome</keyword>
<gene>
    <name evidence="11" type="ORF">LAZ67_12003457</name>
</gene>
<evidence type="ECO:0000313" key="12">
    <source>
        <dbReference type="Proteomes" id="UP001235939"/>
    </source>
</evidence>
<keyword evidence="5" id="KW-0547">Nucleotide-binding</keyword>
<dbReference type="PANTHER" id="PTHR11777">
    <property type="entry name" value="ALANYL-TRNA SYNTHETASE"/>
    <property type="match status" value="1"/>
</dbReference>
<dbReference type="InterPro" id="IPR045864">
    <property type="entry name" value="aa-tRNA-synth_II/BPL/LPL"/>
</dbReference>
<dbReference type="Proteomes" id="UP001235939">
    <property type="component" value="Chromosome 12"/>
</dbReference>
<dbReference type="PRINTS" id="PR00980">
    <property type="entry name" value="TRNASYNTHALA"/>
</dbReference>
<dbReference type="EC" id="6.1.1.7" evidence="2"/>
<accession>A0ABY6L2E9</accession>
<evidence type="ECO:0000256" key="3">
    <source>
        <dbReference type="ARBA" id="ARBA00022555"/>
    </source>
</evidence>
<keyword evidence="9" id="KW-0030">Aminoacyl-tRNA synthetase</keyword>
<keyword evidence="4" id="KW-0436">Ligase</keyword>
<evidence type="ECO:0000256" key="8">
    <source>
        <dbReference type="ARBA" id="ARBA00022917"/>
    </source>
</evidence>
<evidence type="ECO:0000256" key="2">
    <source>
        <dbReference type="ARBA" id="ARBA00013168"/>
    </source>
</evidence>
<comment type="similarity">
    <text evidence="1">Belongs to the class-II aminoacyl-tRNA synthetase family.</text>
</comment>
<dbReference type="SUPFAM" id="SSF55681">
    <property type="entry name" value="Class II aaRS and biotin synthetases"/>
    <property type="match status" value="1"/>
</dbReference>
<dbReference type="Pfam" id="PF01411">
    <property type="entry name" value="tRNA-synt_2c"/>
    <property type="match status" value="1"/>
</dbReference>
<organism evidence="11 12">
    <name type="scientific">Cordylochernes scorpioides</name>
    <dbReference type="NCBI Taxonomy" id="51811"/>
    <lineage>
        <taxon>Eukaryota</taxon>
        <taxon>Metazoa</taxon>
        <taxon>Ecdysozoa</taxon>
        <taxon>Arthropoda</taxon>
        <taxon>Chelicerata</taxon>
        <taxon>Arachnida</taxon>
        <taxon>Pseudoscorpiones</taxon>
        <taxon>Cheliferoidea</taxon>
        <taxon>Chernetidae</taxon>
        <taxon>Cordylochernes</taxon>
    </lineage>
</organism>
<dbReference type="PROSITE" id="PS50860">
    <property type="entry name" value="AA_TRNA_LIGASE_II_ALA"/>
    <property type="match status" value="1"/>
</dbReference>
<proteinExistence type="inferred from homology"/>
<keyword evidence="6" id="KW-0067">ATP-binding</keyword>
<dbReference type="EMBL" id="CP092874">
    <property type="protein sequence ID" value="UYV75311.1"/>
    <property type="molecule type" value="Genomic_DNA"/>
</dbReference>